<proteinExistence type="predicted"/>
<dbReference type="AlphaFoldDB" id="A0A9X3XN98"/>
<comment type="caution">
    <text evidence="1">The sequence shown here is derived from an EMBL/GenBank/DDBJ whole genome shotgun (WGS) entry which is preliminary data.</text>
</comment>
<evidence type="ECO:0000313" key="1">
    <source>
        <dbReference type="EMBL" id="MDC4240062.1"/>
    </source>
</evidence>
<name>A0A9X3XN98_9CLOT</name>
<accession>A0A9X3XN98</accession>
<dbReference type="RefSeq" id="WP_272470243.1">
    <property type="nucleotide sequence ID" value="NZ_JAMRYU010000006.1"/>
</dbReference>
<reference evidence="1" key="1">
    <citation type="submission" date="2022-05" db="EMBL/GenBank/DDBJ databases">
        <title>Draft genome sequence of Clostridium tertium strain CP3 isolated from Peru.</title>
        <authorList>
            <person name="Hurtado R."/>
            <person name="Lima L."/>
            <person name="Sousa T."/>
            <person name="Jaiswal A.K."/>
            <person name="Tiwari S."/>
            <person name="Maturrano L."/>
            <person name="Brenig B."/>
            <person name="Azevedo V."/>
        </authorList>
    </citation>
    <scope>NUCLEOTIDE SEQUENCE</scope>
    <source>
        <strain evidence="1">CP3</strain>
    </source>
</reference>
<evidence type="ECO:0000313" key="2">
    <source>
        <dbReference type="Proteomes" id="UP001141183"/>
    </source>
</evidence>
<dbReference type="Proteomes" id="UP001141183">
    <property type="component" value="Unassembled WGS sequence"/>
</dbReference>
<organism evidence="1 2">
    <name type="scientific">Clostridium tertium</name>
    <dbReference type="NCBI Taxonomy" id="1559"/>
    <lineage>
        <taxon>Bacteria</taxon>
        <taxon>Bacillati</taxon>
        <taxon>Bacillota</taxon>
        <taxon>Clostridia</taxon>
        <taxon>Eubacteriales</taxon>
        <taxon>Clostridiaceae</taxon>
        <taxon>Clostridium</taxon>
    </lineage>
</organism>
<dbReference type="EMBL" id="JAMRYU010000006">
    <property type="protein sequence ID" value="MDC4240062.1"/>
    <property type="molecule type" value="Genomic_DNA"/>
</dbReference>
<keyword evidence="2" id="KW-1185">Reference proteome</keyword>
<sequence>MDRNKFGNYILTTDNYFLEVMLSSVPDIRIIDFTRKADENHETTFEFPKCRGVEVDGIVENVKCGAYRNLSNFNELKGKRKAMLDTYFNNLKK</sequence>
<gene>
    <name evidence="1" type="ORF">NE398_07785</name>
</gene>
<protein>
    <submittedName>
        <fullName evidence="1">Uncharacterized protein</fullName>
    </submittedName>
</protein>